<keyword evidence="1" id="KW-0540">Nuclease</keyword>
<dbReference type="GO" id="GO:0004519">
    <property type="term" value="F:endonuclease activity"/>
    <property type="evidence" value="ECO:0007669"/>
    <property type="project" value="UniProtKB-KW"/>
</dbReference>
<dbReference type="InterPro" id="IPR044925">
    <property type="entry name" value="His-Me_finger_sf"/>
</dbReference>
<dbReference type="GO" id="GO:0016787">
    <property type="term" value="F:hydrolase activity"/>
    <property type="evidence" value="ECO:0007669"/>
    <property type="project" value="UniProtKB-KW"/>
</dbReference>
<comment type="caution">
    <text evidence="4">The sequence shown here is derived from an EMBL/GenBank/DDBJ whole genome shotgun (WGS) entry which is preliminary data.</text>
</comment>
<evidence type="ECO:0000313" key="4">
    <source>
        <dbReference type="EMBL" id="HJF32792.1"/>
    </source>
</evidence>
<keyword evidence="2" id="KW-0378">Hydrolase</keyword>
<dbReference type="PANTHER" id="PTHR33607">
    <property type="entry name" value="ENDONUCLEASE-1"/>
    <property type="match status" value="1"/>
</dbReference>
<name>A0A921G1J7_SPOPS</name>
<protein>
    <submittedName>
        <fullName evidence="4">Endonuclease</fullName>
    </submittedName>
</protein>
<sequence length="302" mass="36066">MEYLIRKNASVKTSLAELEFNKERLEDEKKYYDWEKDQLIILNYYEAIHFNESSKDELFMQLNQLVTKTHVNRLAYNSKTRNYLYSIVDLQIDGNLKSIYSGKEKTPEQVMKEDYETEQKRKEAYDRLLKSNPNNEVKIQEVIATIESEHMYNCEHVVPQSWFDKHNPMRGDLHHLFTCEKECNSLRSNHPYHDFVDYSPEMKAKVIKTQCGKYENSKFEPESGKGEVARATLYFILRYPQEISRYSSKELGLLFKWHTDYKVSTYEKHRNKAIFDIQKNRNPLIDFPQFSDRIDFTLGLTK</sequence>
<evidence type="ECO:0000256" key="3">
    <source>
        <dbReference type="SAM" id="Coils"/>
    </source>
</evidence>
<evidence type="ECO:0000256" key="2">
    <source>
        <dbReference type="ARBA" id="ARBA00022801"/>
    </source>
</evidence>
<keyword evidence="3" id="KW-0175">Coiled coil</keyword>
<dbReference type="PANTHER" id="PTHR33607:SF2">
    <property type="entry name" value="ENDONUCLEASE-1"/>
    <property type="match status" value="1"/>
</dbReference>
<evidence type="ECO:0000256" key="1">
    <source>
        <dbReference type="ARBA" id="ARBA00022722"/>
    </source>
</evidence>
<dbReference type="AlphaFoldDB" id="A0A921G1J7"/>
<accession>A0A921G1J7</accession>
<dbReference type="InterPro" id="IPR007346">
    <property type="entry name" value="Endonuclease-I"/>
</dbReference>
<dbReference type="Proteomes" id="UP000698173">
    <property type="component" value="Unassembled WGS sequence"/>
</dbReference>
<reference evidence="4" key="1">
    <citation type="journal article" date="2021" name="PeerJ">
        <title>Extensive microbial diversity within the chicken gut microbiome revealed by metagenomics and culture.</title>
        <authorList>
            <person name="Gilroy R."/>
            <person name="Ravi A."/>
            <person name="Getino M."/>
            <person name="Pursley I."/>
            <person name="Horton D.L."/>
            <person name="Alikhan N.F."/>
            <person name="Baker D."/>
            <person name="Gharbi K."/>
            <person name="Hall N."/>
            <person name="Watson M."/>
            <person name="Adriaenssens E.M."/>
            <person name="Foster-Nyarko E."/>
            <person name="Jarju S."/>
            <person name="Secka A."/>
            <person name="Antonio M."/>
            <person name="Oren A."/>
            <person name="Chaudhuri R.R."/>
            <person name="La Ragione R."/>
            <person name="Hildebrand F."/>
            <person name="Pallen M.J."/>
        </authorList>
    </citation>
    <scope>NUCLEOTIDE SEQUENCE</scope>
    <source>
        <strain evidence="4">CHK171-7178</strain>
    </source>
</reference>
<dbReference type="Pfam" id="PF04231">
    <property type="entry name" value="Endonuclease_1"/>
    <property type="match status" value="1"/>
</dbReference>
<organism evidence="4 5">
    <name type="scientific">Sporosarcina psychrophila</name>
    <name type="common">Bacillus psychrophilus</name>
    <dbReference type="NCBI Taxonomy" id="1476"/>
    <lineage>
        <taxon>Bacteria</taxon>
        <taxon>Bacillati</taxon>
        <taxon>Bacillota</taxon>
        <taxon>Bacilli</taxon>
        <taxon>Bacillales</taxon>
        <taxon>Caryophanaceae</taxon>
        <taxon>Sporosarcina</taxon>
    </lineage>
</organism>
<evidence type="ECO:0000313" key="5">
    <source>
        <dbReference type="Proteomes" id="UP000698173"/>
    </source>
</evidence>
<proteinExistence type="predicted"/>
<feature type="coiled-coil region" evidence="3">
    <location>
        <begin position="8"/>
        <end position="35"/>
    </location>
</feature>
<keyword evidence="4" id="KW-0255">Endonuclease</keyword>
<dbReference type="SUPFAM" id="SSF54060">
    <property type="entry name" value="His-Me finger endonucleases"/>
    <property type="match status" value="1"/>
</dbReference>
<reference evidence="4" key="2">
    <citation type="submission" date="2021-09" db="EMBL/GenBank/DDBJ databases">
        <authorList>
            <person name="Gilroy R."/>
        </authorList>
    </citation>
    <scope>NUCLEOTIDE SEQUENCE</scope>
    <source>
        <strain evidence="4">CHK171-7178</strain>
    </source>
</reference>
<gene>
    <name evidence="4" type="ORF">K8V56_13600</name>
</gene>
<dbReference type="EMBL" id="DYWT01000216">
    <property type="protein sequence ID" value="HJF32792.1"/>
    <property type="molecule type" value="Genomic_DNA"/>
</dbReference>